<evidence type="ECO:0000313" key="1">
    <source>
        <dbReference type="EMBL" id="EME83145.1"/>
    </source>
</evidence>
<dbReference type="EMBL" id="KB446558">
    <property type="protein sequence ID" value="EME83145.1"/>
    <property type="molecule type" value="Genomic_DNA"/>
</dbReference>
<keyword evidence="2" id="KW-1185">Reference proteome</keyword>
<accession>M2YZU7</accession>
<proteinExistence type="predicted"/>
<protein>
    <submittedName>
        <fullName evidence="1">Uncharacterized protein</fullName>
    </submittedName>
</protein>
<dbReference type="Proteomes" id="UP000016932">
    <property type="component" value="Unassembled WGS sequence"/>
</dbReference>
<reference evidence="1 2" key="1">
    <citation type="journal article" date="2012" name="PLoS Pathog.">
        <title>Diverse lifestyles and strategies of plant pathogenesis encoded in the genomes of eighteen Dothideomycetes fungi.</title>
        <authorList>
            <person name="Ohm R.A."/>
            <person name="Feau N."/>
            <person name="Henrissat B."/>
            <person name="Schoch C.L."/>
            <person name="Horwitz B.A."/>
            <person name="Barry K.W."/>
            <person name="Condon B.J."/>
            <person name="Copeland A.C."/>
            <person name="Dhillon B."/>
            <person name="Glaser F."/>
            <person name="Hesse C.N."/>
            <person name="Kosti I."/>
            <person name="LaButti K."/>
            <person name="Lindquist E.A."/>
            <person name="Lucas S."/>
            <person name="Salamov A.A."/>
            <person name="Bradshaw R.E."/>
            <person name="Ciuffetti L."/>
            <person name="Hamelin R.C."/>
            <person name="Kema G.H.J."/>
            <person name="Lawrence C."/>
            <person name="Scott J.A."/>
            <person name="Spatafora J.W."/>
            <person name="Turgeon B.G."/>
            <person name="de Wit P.J.G.M."/>
            <person name="Zhong S."/>
            <person name="Goodwin S.B."/>
            <person name="Grigoriev I.V."/>
        </authorList>
    </citation>
    <scope>NUCLEOTIDE SEQUENCE [LARGE SCALE GENOMIC DNA]</scope>
    <source>
        <strain evidence="1 2">CIRAD86</strain>
    </source>
</reference>
<evidence type="ECO:0000313" key="2">
    <source>
        <dbReference type="Proteomes" id="UP000016932"/>
    </source>
</evidence>
<organism evidence="1 2">
    <name type="scientific">Pseudocercospora fijiensis (strain CIRAD86)</name>
    <name type="common">Black leaf streak disease fungus</name>
    <name type="synonym">Mycosphaerella fijiensis</name>
    <dbReference type="NCBI Taxonomy" id="383855"/>
    <lineage>
        <taxon>Eukaryota</taxon>
        <taxon>Fungi</taxon>
        <taxon>Dikarya</taxon>
        <taxon>Ascomycota</taxon>
        <taxon>Pezizomycotina</taxon>
        <taxon>Dothideomycetes</taxon>
        <taxon>Dothideomycetidae</taxon>
        <taxon>Mycosphaerellales</taxon>
        <taxon>Mycosphaerellaceae</taxon>
        <taxon>Pseudocercospora</taxon>
    </lineage>
</organism>
<dbReference type="HOGENOM" id="CLU_1619760_0_0_1"/>
<name>M2YZU7_PSEFD</name>
<dbReference type="VEuPathDB" id="FungiDB:MYCFIDRAFT_174618"/>
<sequence length="164" mass="18591">MNDMGARSSFLNAEYRIEWPPLSEGYLSQVVPSASPISQLIRYHHPGHLIFRAFRSWQCCPKRALEPLTVLDFRSCETVPDAGRLSRPKFREHPTLSPGFSVWQVVASFQPPPSPPSPPSTFHLPPILYRTTTRLEPYTHTPNHTNLLAPHPKMEVTGGRWKVG</sequence>
<dbReference type="RefSeq" id="XP_007926456.1">
    <property type="nucleotide sequence ID" value="XM_007928265.1"/>
</dbReference>
<dbReference type="GeneID" id="19333221"/>
<dbReference type="KEGG" id="pfj:MYCFIDRAFT_174618"/>
<dbReference type="AlphaFoldDB" id="M2YZU7"/>
<gene>
    <name evidence="1" type="ORF">MYCFIDRAFT_174618</name>
</gene>